<reference evidence="1" key="2">
    <citation type="journal article" date="2022" name="New Phytol.">
        <title>Evolutionary transition to the ectomycorrhizal habit in the genomes of a hyperdiverse lineage of mushroom-forming fungi.</title>
        <authorList>
            <person name="Looney B."/>
            <person name="Miyauchi S."/>
            <person name="Morin E."/>
            <person name="Drula E."/>
            <person name="Courty P.E."/>
            <person name="Kohler A."/>
            <person name="Kuo A."/>
            <person name="LaButti K."/>
            <person name="Pangilinan J."/>
            <person name="Lipzen A."/>
            <person name="Riley R."/>
            <person name="Andreopoulos W."/>
            <person name="He G."/>
            <person name="Johnson J."/>
            <person name="Nolan M."/>
            <person name="Tritt A."/>
            <person name="Barry K.W."/>
            <person name="Grigoriev I.V."/>
            <person name="Nagy L.G."/>
            <person name="Hibbett D."/>
            <person name="Henrissat B."/>
            <person name="Matheny P.B."/>
            <person name="Labbe J."/>
            <person name="Martin F.M."/>
        </authorList>
    </citation>
    <scope>NUCLEOTIDE SEQUENCE</scope>
    <source>
        <strain evidence="1">EC-137</strain>
    </source>
</reference>
<reference evidence="1" key="1">
    <citation type="submission" date="2021-02" db="EMBL/GenBank/DDBJ databases">
        <authorList>
            <consortium name="DOE Joint Genome Institute"/>
            <person name="Ahrendt S."/>
            <person name="Looney B.P."/>
            <person name="Miyauchi S."/>
            <person name="Morin E."/>
            <person name="Drula E."/>
            <person name="Courty P.E."/>
            <person name="Chicoki N."/>
            <person name="Fauchery L."/>
            <person name="Kohler A."/>
            <person name="Kuo A."/>
            <person name="Labutti K."/>
            <person name="Pangilinan J."/>
            <person name="Lipzen A."/>
            <person name="Riley R."/>
            <person name="Andreopoulos W."/>
            <person name="He G."/>
            <person name="Johnson J."/>
            <person name="Barry K.W."/>
            <person name="Grigoriev I.V."/>
            <person name="Nagy L."/>
            <person name="Hibbett D."/>
            <person name="Henrissat B."/>
            <person name="Matheny P.B."/>
            <person name="Labbe J."/>
            <person name="Martin F."/>
        </authorList>
    </citation>
    <scope>NUCLEOTIDE SEQUENCE</scope>
    <source>
        <strain evidence="1">EC-137</strain>
    </source>
</reference>
<dbReference type="Proteomes" id="UP000814128">
    <property type="component" value="Unassembled WGS sequence"/>
</dbReference>
<sequence>MCVAFRYLTSALSPKHFVSSSSATRRTRPPVSAYLFGPPPPDSAYGTDPVGQLGVHHPREILRIERDYSGGEIVQFSPTYPLELEGRITPTQFLETINAFNEILISAYSLRHGFIDNALDIFSLHLSRLVMSTHYDREMKRLKRTMDQLNTELYNPVGLNILWPRRVGFLFLEIEYYVRPSFIAGLAAPLICYSQ</sequence>
<proteinExistence type="predicted"/>
<comment type="caution">
    <text evidence="1">The sequence shown here is derived from an EMBL/GenBank/DDBJ whole genome shotgun (WGS) entry which is preliminary data.</text>
</comment>
<evidence type="ECO:0000313" key="1">
    <source>
        <dbReference type="EMBL" id="KAI0035274.1"/>
    </source>
</evidence>
<evidence type="ECO:0000313" key="2">
    <source>
        <dbReference type="Proteomes" id="UP000814128"/>
    </source>
</evidence>
<name>A0ACB8QTP9_9AGAM</name>
<protein>
    <submittedName>
        <fullName evidence="1">Golgin subfamily A member 7/ERF4 family-domain-containing protein</fullName>
    </submittedName>
</protein>
<dbReference type="EMBL" id="MU273487">
    <property type="protein sequence ID" value="KAI0035274.1"/>
    <property type="molecule type" value="Genomic_DNA"/>
</dbReference>
<organism evidence="1 2">
    <name type="scientific">Vararia minispora EC-137</name>
    <dbReference type="NCBI Taxonomy" id="1314806"/>
    <lineage>
        <taxon>Eukaryota</taxon>
        <taxon>Fungi</taxon>
        <taxon>Dikarya</taxon>
        <taxon>Basidiomycota</taxon>
        <taxon>Agaricomycotina</taxon>
        <taxon>Agaricomycetes</taxon>
        <taxon>Russulales</taxon>
        <taxon>Lachnocladiaceae</taxon>
        <taxon>Vararia</taxon>
    </lineage>
</organism>
<gene>
    <name evidence="1" type="ORF">K488DRAFT_43662</name>
</gene>
<keyword evidence="2" id="KW-1185">Reference proteome</keyword>
<accession>A0ACB8QTP9</accession>